<evidence type="ECO:0000256" key="3">
    <source>
        <dbReference type="ARBA" id="ARBA00022827"/>
    </source>
</evidence>
<feature type="domain" description="FAD-dependent oxidoreductase 2 FAD-binding" evidence="6">
    <location>
        <begin position="2"/>
        <end position="372"/>
    </location>
</feature>
<dbReference type="Gene3D" id="3.90.700.10">
    <property type="entry name" value="Succinate dehydrogenase/fumarate reductase flavoprotein, catalytic domain"/>
    <property type="match status" value="1"/>
</dbReference>
<dbReference type="Gene3D" id="3.50.50.60">
    <property type="entry name" value="FAD/NAD(P)-binding domain"/>
    <property type="match status" value="1"/>
</dbReference>
<keyword evidence="2 5" id="KW-0285">Flavoprotein</keyword>
<dbReference type="Pfam" id="PF00890">
    <property type="entry name" value="FAD_binding_2"/>
    <property type="match status" value="1"/>
</dbReference>
<reference evidence="7 8" key="1">
    <citation type="submission" date="2019-11" db="EMBL/GenBank/DDBJ databases">
        <title>Comparative genomics of hydrocarbon-degrading Desulfosarcina strains.</title>
        <authorList>
            <person name="Watanabe M."/>
            <person name="Kojima H."/>
            <person name="Fukui M."/>
        </authorList>
    </citation>
    <scope>NUCLEOTIDE SEQUENCE [LARGE SCALE GENOMIC DNA]</scope>
    <source>
        <strain evidence="7 8">28bB2T</strain>
    </source>
</reference>
<proteinExistence type="inferred from homology"/>
<dbReference type="SUPFAM" id="SSF56425">
    <property type="entry name" value="Succinate dehydrogenase/fumarate reductase flavoprotein, catalytic domain"/>
    <property type="match status" value="1"/>
</dbReference>
<dbReference type="InterPro" id="IPR027477">
    <property type="entry name" value="Succ_DH/fumarate_Rdtase_cat_sf"/>
</dbReference>
<dbReference type="RefSeq" id="WP_231713941.1">
    <property type="nucleotide sequence ID" value="NZ_AP021876.1"/>
</dbReference>
<dbReference type="InterPro" id="IPR050315">
    <property type="entry name" value="FAD-oxidoreductase_2"/>
</dbReference>
<evidence type="ECO:0000256" key="4">
    <source>
        <dbReference type="ARBA" id="ARBA00023002"/>
    </source>
</evidence>
<dbReference type="InterPro" id="IPR036188">
    <property type="entry name" value="FAD/NAD-bd_sf"/>
</dbReference>
<comment type="cofactor">
    <cofactor evidence="1">
        <name>FAD</name>
        <dbReference type="ChEBI" id="CHEBI:57692"/>
    </cofactor>
</comment>
<dbReference type="KEGG" id="dov:DSCO28_54960"/>
<dbReference type="NCBIfam" id="TIGR01813">
    <property type="entry name" value="flavo_cyto_c"/>
    <property type="match status" value="1"/>
</dbReference>
<keyword evidence="4 5" id="KW-0560">Oxidoreductase</keyword>
<evidence type="ECO:0000313" key="7">
    <source>
        <dbReference type="EMBL" id="BBO84930.1"/>
    </source>
</evidence>
<evidence type="ECO:0000259" key="6">
    <source>
        <dbReference type="Pfam" id="PF00890"/>
    </source>
</evidence>
<dbReference type="PANTHER" id="PTHR43400:SF7">
    <property type="entry name" value="FAD-DEPENDENT OXIDOREDUCTASE 2 FAD BINDING DOMAIN-CONTAINING PROTEIN"/>
    <property type="match status" value="1"/>
</dbReference>
<dbReference type="PANTHER" id="PTHR43400">
    <property type="entry name" value="FUMARATE REDUCTASE"/>
    <property type="match status" value="1"/>
</dbReference>
<dbReference type="EMBL" id="AP021876">
    <property type="protein sequence ID" value="BBO84930.1"/>
    <property type="molecule type" value="Genomic_DNA"/>
</dbReference>
<dbReference type="GO" id="GO:0016491">
    <property type="term" value="F:oxidoreductase activity"/>
    <property type="evidence" value="ECO:0007669"/>
    <property type="project" value="UniProtKB-KW"/>
</dbReference>
<dbReference type="Proteomes" id="UP000425960">
    <property type="component" value="Chromosome"/>
</dbReference>
<evidence type="ECO:0000256" key="5">
    <source>
        <dbReference type="RuleBase" id="RU366062"/>
    </source>
</evidence>
<sequence>MRNAGGGLNHPELLRVMADQAAEAIAWTRDELGGTYLDRLDRFGGHSVARCLTTRSHSGKDIVKAQVARLRKLGGEIRTRCLMTDLVTNAEDAVCGVRLRRGHRFSKDGSGSEWRIAAARAVVLASGGFSSDVEFRKRQDPRLDASIGTTNHPGATVEGLIAALKIGAVPVHLSWIQTGPWACADELGYGKGSRFASYSIYPTGILVDPATGRRIVNEWSDRRTRSDAIIASGHACVGITDAAGARQDLQSLEHCLKTGKVRQFETLTALATEYGMPAGTLGETVRDYNRRVLEGLADPFGKPLDQGLQALMNPPFYAIRLWPKVHYTPGGVGIDAKARVIDLYGRPIRGLFAAGEVCGGIHGASRLGSCALTECLVFGRIAGRRAATQPLRAFN</sequence>
<dbReference type="InterPro" id="IPR010960">
    <property type="entry name" value="Flavocytochrome_c"/>
</dbReference>
<dbReference type="InterPro" id="IPR003953">
    <property type="entry name" value="FAD-dep_OxRdtase_2_FAD-bd"/>
</dbReference>
<evidence type="ECO:0000256" key="1">
    <source>
        <dbReference type="ARBA" id="ARBA00001974"/>
    </source>
</evidence>
<comment type="similarity">
    <text evidence="5">Belongs to the FAD-dependent oxidoreductase 2 family. FRD/SDH subfamily.</text>
</comment>
<gene>
    <name evidence="7" type="ORF">DSCO28_54960</name>
</gene>
<protein>
    <submittedName>
        <fullName evidence="7">Flavocytochrome c</fullName>
    </submittedName>
</protein>
<name>A0A5K7ZXV2_9BACT</name>
<evidence type="ECO:0000256" key="2">
    <source>
        <dbReference type="ARBA" id="ARBA00022630"/>
    </source>
</evidence>
<evidence type="ECO:0000313" key="8">
    <source>
        <dbReference type="Proteomes" id="UP000425960"/>
    </source>
</evidence>
<dbReference type="AlphaFoldDB" id="A0A5K7ZXV2"/>
<accession>A0A5K7ZXV2</accession>
<dbReference type="GO" id="GO:0010181">
    <property type="term" value="F:FMN binding"/>
    <property type="evidence" value="ECO:0007669"/>
    <property type="project" value="InterPro"/>
</dbReference>
<keyword evidence="3 5" id="KW-0274">FAD</keyword>
<dbReference type="SUPFAM" id="SSF51905">
    <property type="entry name" value="FAD/NAD(P)-binding domain"/>
    <property type="match status" value="1"/>
</dbReference>
<organism evidence="7 8">
    <name type="scientific">Desulfosarcina ovata subsp. sediminis</name>
    <dbReference type="NCBI Taxonomy" id="885957"/>
    <lineage>
        <taxon>Bacteria</taxon>
        <taxon>Pseudomonadati</taxon>
        <taxon>Thermodesulfobacteriota</taxon>
        <taxon>Desulfobacteria</taxon>
        <taxon>Desulfobacterales</taxon>
        <taxon>Desulfosarcinaceae</taxon>
        <taxon>Desulfosarcina</taxon>
    </lineage>
</organism>